<dbReference type="AlphaFoldDB" id="A0A2M4D8D7"/>
<organism evidence="1">
    <name type="scientific">Anopheles darlingi</name>
    <name type="common">Mosquito</name>
    <dbReference type="NCBI Taxonomy" id="43151"/>
    <lineage>
        <taxon>Eukaryota</taxon>
        <taxon>Metazoa</taxon>
        <taxon>Ecdysozoa</taxon>
        <taxon>Arthropoda</taxon>
        <taxon>Hexapoda</taxon>
        <taxon>Insecta</taxon>
        <taxon>Pterygota</taxon>
        <taxon>Neoptera</taxon>
        <taxon>Endopterygota</taxon>
        <taxon>Diptera</taxon>
        <taxon>Nematocera</taxon>
        <taxon>Culicoidea</taxon>
        <taxon>Culicidae</taxon>
        <taxon>Anophelinae</taxon>
        <taxon>Anopheles</taxon>
    </lineage>
</organism>
<reference evidence="1" key="1">
    <citation type="submission" date="2018-01" db="EMBL/GenBank/DDBJ databases">
        <title>An insight into the sialome of Amazonian anophelines.</title>
        <authorList>
            <person name="Ribeiro J.M."/>
            <person name="Scarpassa V."/>
            <person name="Calvo E."/>
        </authorList>
    </citation>
    <scope>NUCLEOTIDE SEQUENCE</scope>
</reference>
<protein>
    <submittedName>
        <fullName evidence="1">Putative secreted protein</fullName>
    </submittedName>
</protein>
<evidence type="ECO:0000313" key="1">
    <source>
        <dbReference type="EMBL" id="MBW73816.1"/>
    </source>
</evidence>
<dbReference type="EMBL" id="GGFL01009638">
    <property type="protein sequence ID" value="MBW73816.1"/>
    <property type="molecule type" value="Transcribed_RNA"/>
</dbReference>
<name>A0A2M4D8D7_ANODA</name>
<accession>A0A2M4D8D7</accession>
<sequence length="98" mass="11473">MEKSMAPSASSMSLLSVSLYLLRVRVCISTYLCNYARYQMLCVRTGVCVHLCVQVYVMWKSIEKQYDFPKLFDLFCPDNSPFSHYRCICMYMINNIPL</sequence>
<proteinExistence type="predicted"/>